<dbReference type="GO" id="GO:0008270">
    <property type="term" value="F:zinc ion binding"/>
    <property type="evidence" value="ECO:0007669"/>
    <property type="project" value="UniProtKB-KW"/>
</dbReference>
<dbReference type="Pfam" id="PF01485">
    <property type="entry name" value="IBR"/>
    <property type="match status" value="1"/>
</dbReference>
<feature type="domain" description="IBR" evidence="5">
    <location>
        <begin position="2"/>
        <end position="75"/>
    </location>
</feature>
<evidence type="ECO:0000256" key="2">
    <source>
        <dbReference type="ARBA" id="ARBA00022771"/>
    </source>
</evidence>
<dbReference type="EMBL" id="MCGO01000068">
    <property type="protein sequence ID" value="ORY33268.1"/>
    <property type="molecule type" value="Genomic_DNA"/>
</dbReference>
<reference evidence="6 7" key="1">
    <citation type="submission" date="2016-07" db="EMBL/GenBank/DDBJ databases">
        <title>Pervasive Adenine N6-methylation of Active Genes in Fungi.</title>
        <authorList>
            <consortium name="DOE Joint Genome Institute"/>
            <person name="Mondo S.J."/>
            <person name="Dannebaum R.O."/>
            <person name="Kuo R.C."/>
            <person name="Labutti K."/>
            <person name="Haridas S."/>
            <person name="Kuo A."/>
            <person name="Salamov A."/>
            <person name="Ahrendt S.R."/>
            <person name="Lipzen A."/>
            <person name="Sullivan W."/>
            <person name="Andreopoulos W.B."/>
            <person name="Clum A."/>
            <person name="Lindquist E."/>
            <person name="Daum C."/>
            <person name="Ramamoorthy G.K."/>
            <person name="Gryganskyi A."/>
            <person name="Culley D."/>
            <person name="Magnuson J.K."/>
            <person name="James T.Y."/>
            <person name="O'Malley M.A."/>
            <person name="Stajich J.E."/>
            <person name="Spatafora J.W."/>
            <person name="Visel A."/>
            <person name="Grigoriev I.V."/>
        </authorList>
    </citation>
    <scope>NUCLEOTIDE SEQUENCE [LARGE SCALE GENOMIC DNA]</scope>
    <source>
        <strain evidence="6 7">JEL800</strain>
    </source>
</reference>
<name>A0A1Y2BEJ9_9FUNG</name>
<keyword evidence="2" id="KW-0863">Zinc-finger</keyword>
<accession>A0A1Y2BEJ9</accession>
<dbReference type="Proteomes" id="UP000193642">
    <property type="component" value="Unassembled WGS sequence"/>
</dbReference>
<evidence type="ECO:0000256" key="4">
    <source>
        <dbReference type="ARBA" id="ARBA00022833"/>
    </source>
</evidence>
<dbReference type="AlphaFoldDB" id="A0A1Y2BEJ9"/>
<dbReference type="SUPFAM" id="SSF57850">
    <property type="entry name" value="RING/U-box"/>
    <property type="match status" value="1"/>
</dbReference>
<dbReference type="OrthoDB" id="10009520at2759"/>
<dbReference type="SMART" id="SM00647">
    <property type="entry name" value="IBR"/>
    <property type="match status" value="1"/>
</dbReference>
<comment type="caution">
    <text evidence="6">The sequence shown here is derived from an EMBL/GenBank/DDBJ whole genome shotgun (WGS) entry which is preliminary data.</text>
</comment>
<keyword evidence="3" id="KW-0833">Ubl conjugation pathway</keyword>
<proteinExistence type="predicted"/>
<keyword evidence="4" id="KW-0862">Zinc</keyword>
<evidence type="ECO:0000313" key="7">
    <source>
        <dbReference type="Proteomes" id="UP000193642"/>
    </source>
</evidence>
<keyword evidence="1" id="KW-0479">Metal-binding</keyword>
<evidence type="ECO:0000313" key="6">
    <source>
        <dbReference type="EMBL" id="ORY33268.1"/>
    </source>
</evidence>
<gene>
    <name evidence="6" type="ORF">BCR33DRAFT_521616</name>
</gene>
<evidence type="ECO:0000256" key="1">
    <source>
        <dbReference type="ARBA" id="ARBA00022723"/>
    </source>
</evidence>
<sequence>MNLMLEQFLHDSPNLIRCPSRTCDNAISFSGKVKKSPRPLCAQPDSLESYTPVSCTCGASFCFNCHIPNHDPAPCEVVRHSQTKVKNMLLFVLLKSKYRIFRSLTHINSYMN</sequence>
<protein>
    <recommendedName>
        <fullName evidence="5">IBR domain-containing protein</fullName>
    </recommendedName>
</protein>
<evidence type="ECO:0000256" key="3">
    <source>
        <dbReference type="ARBA" id="ARBA00022786"/>
    </source>
</evidence>
<keyword evidence="7" id="KW-1185">Reference proteome</keyword>
<evidence type="ECO:0000259" key="5">
    <source>
        <dbReference type="SMART" id="SM00647"/>
    </source>
</evidence>
<organism evidence="6 7">
    <name type="scientific">Rhizoclosmatium globosum</name>
    <dbReference type="NCBI Taxonomy" id="329046"/>
    <lineage>
        <taxon>Eukaryota</taxon>
        <taxon>Fungi</taxon>
        <taxon>Fungi incertae sedis</taxon>
        <taxon>Chytridiomycota</taxon>
        <taxon>Chytridiomycota incertae sedis</taxon>
        <taxon>Chytridiomycetes</taxon>
        <taxon>Chytridiales</taxon>
        <taxon>Chytriomycetaceae</taxon>
        <taxon>Rhizoclosmatium</taxon>
    </lineage>
</organism>
<dbReference type="InterPro" id="IPR002867">
    <property type="entry name" value="IBR_dom"/>
</dbReference>